<keyword evidence="1" id="KW-1133">Transmembrane helix</keyword>
<dbReference type="EMBL" id="BAABIQ010000044">
    <property type="protein sequence ID" value="GAA4807047.1"/>
    <property type="molecule type" value="Genomic_DNA"/>
</dbReference>
<evidence type="ECO:0000313" key="3">
    <source>
        <dbReference type="Proteomes" id="UP001501411"/>
    </source>
</evidence>
<evidence type="ECO:0000313" key="2">
    <source>
        <dbReference type="EMBL" id="GAA4807047.1"/>
    </source>
</evidence>
<reference evidence="3" key="1">
    <citation type="journal article" date="2019" name="Int. J. Syst. Evol. Microbiol.">
        <title>The Global Catalogue of Microorganisms (GCM) 10K type strain sequencing project: providing services to taxonomists for standard genome sequencing and annotation.</title>
        <authorList>
            <consortium name="The Broad Institute Genomics Platform"/>
            <consortium name="The Broad Institute Genome Sequencing Center for Infectious Disease"/>
            <person name="Wu L."/>
            <person name="Ma J."/>
        </authorList>
    </citation>
    <scope>NUCLEOTIDE SEQUENCE [LARGE SCALE GENOMIC DNA]</scope>
    <source>
        <strain evidence="3">JCM 18200</strain>
    </source>
</reference>
<name>A0ABP9CFF8_9SPHI</name>
<dbReference type="Pfam" id="PF07606">
    <property type="entry name" value="DUF1569"/>
    <property type="match status" value="1"/>
</dbReference>
<dbReference type="SUPFAM" id="SSF109854">
    <property type="entry name" value="DinB/YfiT-like putative metalloenzymes"/>
    <property type="match status" value="1"/>
</dbReference>
<evidence type="ECO:0000256" key="1">
    <source>
        <dbReference type="SAM" id="Phobius"/>
    </source>
</evidence>
<gene>
    <name evidence="2" type="ORF">GCM10023231_40300</name>
</gene>
<keyword evidence="1" id="KW-0812">Transmembrane</keyword>
<keyword evidence="3" id="KW-1185">Reference proteome</keyword>
<sequence length="226" mass="26041">MSYANLVKNMMKYNVLFLPLYLSFFTIHNYLRPIYLCYKVIVMENQFNKQNVLSGLEEKFGHFIHALSLFDAKQLNQQPAYGGWTAGQVADHMIKATAGLPDGHTKDAERAIDRFVPDLKAIFLDFDTQLQSPDFIYPGNGPFTKEALIDQLEKQESMLMENVQTNNVKAVCIDAPFPTLDFLTRYEWFMFIQFHLARHEHQLKKIHAALLRTSDTKLSTSDTNPV</sequence>
<keyword evidence="1" id="KW-0472">Membrane</keyword>
<protein>
    <recommendedName>
        <fullName evidence="4">DinB family protein</fullName>
    </recommendedName>
</protein>
<proteinExistence type="predicted"/>
<accession>A0ABP9CFF8</accession>
<comment type="caution">
    <text evidence="2">The sequence shown here is derived from an EMBL/GenBank/DDBJ whole genome shotgun (WGS) entry which is preliminary data.</text>
</comment>
<dbReference type="Gene3D" id="1.20.120.450">
    <property type="entry name" value="dinb family like domain"/>
    <property type="match status" value="1"/>
</dbReference>
<organism evidence="2 3">
    <name type="scientific">Olivibacter ginsenosidimutans</name>
    <dbReference type="NCBI Taxonomy" id="1176537"/>
    <lineage>
        <taxon>Bacteria</taxon>
        <taxon>Pseudomonadati</taxon>
        <taxon>Bacteroidota</taxon>
        <taxon>Sphingobacteriia</taxon>
        <taxon>Sphingobacteriales</taxon>
        <taxon>Sphingobacteriaceae</taxon>
        <taxon>Olivibacter</taxon>
    </lineage>
</organism>
<dbReference type="InterPro" id="IPR011463">
    <property type="entry name" value="DUF1569"/>
</dbReference>
<dbReference type="Proteomes" id="UP001501411">
    <property type="component" value="Unassembled WGS sequence"/>
</dbReference>
<feature type="transmembrane region" description="Helical" evidence="1">
    <location>
        <begin position="12"/>
        <end position="31"/>
    </location>
</feature>
<dbReference type="InterPro" id="IPR034660">
    <property type="entry name" value="DinB/YfiT-like"/>
</dbReference>
<evidence type="ECO:0008006" key="4">
    <source>
        <dbReference type="Google" id="ProtNLM"/>
    </source>
</evidence>